<organism evidence="2 3">
    <name type="scientific">Kitasatospora nipponensis</name>
    <dbReference type="NCBI Taxonomy" id="258049"/>
    <lineage>
        <taxon>Bacteria</taxon>
        <taxon>Bacillati</taxon>
        <taxon>Actinomycetota</taxon>
        <taxon>Actinomycetes</taxon>
        <taxon>Kitasatosporales</taxon>
        <taxon>Streptomycetaceae</taxon>
        <taxon>Kitasatospora</taxon>
    </lineage>
</organism>
<dbReference type="RefSeq" id="WP_344444248.1">
    <property type="nucleotide sequence ID" value="NZ_BAAALF010000105.1"/>
</dbReference>
<comment type="caution">
    <text evidence="2">The sequence shown here is derived from an EMBL/GenBank/DDBJ whole genome shotgun (WGS) entry which is preliminary data.</text>
</comment>
<evidence type="ECO:0000256" key="1">
    <source>
        <dbReference type="SAM" id="MobiDB-lite"/>
    </source>
</evidence>
<proteinExistence type="predicted"/>
<sequence length="249" mass="27693">MHGRWPTKLPGIGFQVRGAIAFRPPSEHRGDRAGAEAAARLALEHTGRAIAEEHVPDELEIARQRLTQETQAWREAKDGSKVHWRARLTLTLSQKDETRSQEHLDALRDARLTAEREQVRQDWIRNVVLAAPDTARVWWLLSHTDSSPEPEWKEFREHILPLVGGADDVQSKAERFAHGVAHLWDKLGDDPGRHARFTATVHDVLDRMGWTDTETWWDPSGPAAHTGAGVAAGAGSEARPRGGRPGAAT</sequence>
<dbReference type="EMBL" id="BAAALF010000105">
    <property type="protein sequence ID" value="GAA1253608.1"/>
    <property type="molecule type" value="Genomic_DNA"/>
</dbReference>
<protein>
    <submittedName>
        <fullName evidence="2">Uncharacterized protein</fullName>
    </submittedName>
</protein>
<feature type="region of interest" description="Disordered" evidence="1">
    <location>
        <begin position="221"/>
        <end position="249"/>
    </location>
</feature>
<keyword evidence="3" id="KW-1185">Reference proteome</keyword>
<evidence type="ECO:0000313" key="3">
    <source>
        <dbReference type="Proteomes" id="UP001500037"/>
    </source>
</evidence>
<dbReference type="Proteomes" id="UP001500037">
    <property type="component" value="Unassembled WGS sequence"/>
</dbReference>
<gene>
    <name evidence="2" type="ORF">GCM10009665_50340</name>
</gene>
<accession>A0ABP4HCZ9</accession>
<name>A0ABP4HCZ9_9ACTN</name>
<evidence type="ECO:0000313" key="2">
    <source>
        <dbReference type="EMBL" id="GAA1253608.1"/>
    </source>
</evidence>
<reference evidence="3" key="1">
    <citation type="journal article" date="2019" name="Int. J. Syst. Evol. Microbiol.">
        <title>The Global Catalogue of Microorganisms (GCM) 10K type strain sequencing project: providing services to taxonomists for standard genome sequencing and annotation.</title>
        <authorList>
            <consortium name="The Broad Institute Genomics Platform"/>
            <consortium name="The Broad Institute Genome Sequencing Center for Infectious Disease"/>
            <person name="Wu L."/>
            <person name="Ma J."/>
        </authorList>
    </citation>
    <scope>NUCLEOTIDE SEQUENCE [LARGE SCALE GENOMIC DNA]</scope>
    <source>
        <strain evidence="3">JCM 13004</strain>
    </source>
</reference>
<feature type="compositionally biased region" description="Low complexity" evidence="1">
    <location>
        <begin position="221"/>
        <end position="237"/>
    </location>
</feature>